<name>I1HZY5_BRADI</name>
<proteinExistence type="predicted"/>
<dbReference type="GeneID" id="100843881"/>
<reference evidence="2 3" key="1">
    <citation type="journal article" date="2010" name="Nature">
        <title>Genome sequencing and analysis of the model grass Brachypodium distachyon.</title>
        <authorList>
            <consortium name="International Brachypodium Initiative"/>
        </authorList>
    </citation>
    <scope>NUCLEOTIDE SEQUENCE [LARGE SCALE GENOMIC DNA]</scope>
    <source>
        <strain evidence="2 3">Bd21</strain>
    </source>
</reference>
<dbReference type="RefSeq" id="XP_003571254.1">
    <property type="nucleotide sequence ID" value="XM_003571206.4"/>
</dbReference>
<dbReference type="AlphaFoldDB" id="I1HZY5"/>
<protein>
    <submittedName>
        <fullName evidence="2 3">Uncharacterized protein</fullName>
    </submittedName>
</protein>
<reference evidence="2" key="2">
    <citation type="submission" date="2017-06" db="EMBL/GenBank/DDBJ databases">
        <title>WGS assembly of Brachypodium distachyon.</title>
        <authorList>
            <consortium name="The International Brachypodium Initiative"/>
            <person name="Lucas S."/>
            <person name="Harmon-Smith M."/>
            <person name="Lail K."/>
            <person name="Tice H."/>
            <person name="Grimwood J."/>
            <person name="Bruce D."/>
            <person name="Barry K."/>
            <person name="Shu S."/>
            <person name="Lindquist E."/>
            <person name="Wang M."/>
            <person name="Pitluck S."/>
            <person name="Vogel J.P."/>
            <person name="Garvin D.F."/>
            <person name="Mockler T.C."/>
            <person name="Schmutz J."/>
            <person name="Rokhsar D."/>
            <person name="Bevan M.W."/>
        </authorList>
    </citation>
    <scope>NUCLEOTIDE SEQUENCE</scope>
    <source>
        <strain evidence="2">Bd21</strain>
    </source>
</reference>
<reference evidence="3" key="3">
    <citation type="submission" date="2018-08" db="UniProtKB">
        <authorList>
            <consortium name="EnsemblPlants"/>
        </authorList>
    </citation>
    <scope>IDENTIFICATION</scope>
    <source>
        <strain evidence="3">cv. Bd21</strain>
    </source>
</reference>
<feature type="region of interest" description="Disordered" evidence="1">
    <location>
        <begin position="96"/>
        <end position="193"/>
    </location>
</feature>
<feature type="compositionally biased region" description="Basic and acidic residues" evidence="1">
    <location>
        <begin position="358"/>
        <end position="367"/>
    </location>
</feature>
<feature type="region of interest" description="Disordered" evidence="1">
    <location>
        <begin position="321"/>
        <end position="378"/>
    </location>
</feature>
<evidence type="ECO:0000313" key="2">
    <source>
        <dbReference type="EMBL" id="PNT66442.1"/>
    </source>
</evidence>
<evidence type="ECO:0000256" key="1">
    <source>
        <dbReference type="SAM" id="MobiDB-lite"/>
    </source>
</evidence>
<organism evidence="2">
    <name type="scientific">Brachypodium distachyon</name>
    <name type="common">Purple false brome</name>
    <name type="synonym">Trachynia distachya</name>
    <dbReference type="NCBI Taxonomy" id="15368"/>
    <lineage>
        <taxon>Eukaryota</taxon>
        <taxon>Viridiplantae</taxon>
        <taxon>Streptophyta</taxon>
        <taxon>Embryophyta</taxon>
        <taxon>Tracheophyta</taxon>
        <taxon>Spermatophyta</taxon>
        <taxon>Magnoliopsida</taxon>
        <taxon>Liliopsida</taxon>
        <taxon>Poales</taxon>
        <taxon>Poaceae</taxon>
        <taxon>BOP clade</taxon>
        <taxon>Pooideae</taxon>
        <taxon>Stipodae</taxon>
        <taxon>Brachypodieae</taxon>
        <taxon>Brachypodium</taxon>
    </lineage>
</organism>
<sequence>MSKNSKKHAKKRLKKANAQEPTVVLRQVVEPSPAPPMRWLVWLRRWAIRPLLMLLARRMQQAGSALASALMPWASSLAPLHGGSVALPSPTGALHGGCDGSRTVPLHGEDGGSVALSSQTAPLHGEDDGSVSLSSPAPTHLRAEPSAVQEGSSAELPGDAPQEGASQDWLQDEKDARQEAQDGAVAPEVAGSPAELGIAESMLNEDGVDIPEAKNVILQQLEGSGDAPTHLQAEHSAVQEGSSAELPGDAPQEGASQDWLQDEKEAGQEAQDAAVAPEVAGSPTELGIAESILNEDGVDIPEAKNVILQQVVLGDINEEYEDKKEEKKGDEKENGENESEVEQVVLSDIDEEYEDKEEEKGDEKEDSKDESEDHEAASTVCLDHDDHEKLLHEGFRVLMDERKKIPCLDCYMRSDGGKNSRVPYFKVWKIEQHHSTFHSKDSIQCKRKGCHVRASTKGDIGKHRLYCHPESN</sequence>
<dbReference type="Gramene" id="PNT66442">
    <property type="protein sequence ID" value="PNT66442"/>
    <property type="gene ID" value="BRADI_3g11507v3"/>
</dbReference>
<keyword evidence="4" id="KW-1185">Reference proteome</keyword>
<dbReference type="ExpressionAtlas" id="I1HZY5">
    <property type="expression patterns" value="baseline"/>
</dbReference>
<gene>
    <name evidence="3" type="primary">LOC100843881</name>
    <name evidence="2" type="ORF">BRADI_3g11507v3</name>
</gene>
<dbReference type="Proteomes" id="UP000008810">
    <property type="component" value="Chromosome 3"/>
</dbReference>
<dbReference type="EMBL" id="CM000882">
    <property type="protein sequence ID" value="PNT66442.1"/>
    <property type="molecule type" value="Genomic_DNA"/>
</dbReference>
<dbReference type="KEGG" id="bdi:100843881"/>
<dbReference type="HOGENOM" id="CLU_579183_0_0_1"/>
<feature type="region of interest" description="Disordered" evidence="1">
    <location>
        <begin position="226"/>
        <end position="282"/>
    </location>
</feature>
<accession>I1HZY5</accession>
<feature type="compositionally biased region" description="Basic and acidic residues" evidence="1">
    <location>
        <begin position="171"/>
        <end position="180"/>
    </location>
</feature>
<dbReference type="EnsemblPlants" id="PNT66442">
    <property type="protein sequence ID" value="PNT66442"/>
    <property type="gene ID" value="BRADI_3g11507v3"/>
</dbReference>
<feature type="compositionally biased region" description="Acidic residues" evidence="1">
    <location>
        <begin position="348"/>
        <end position="357"/>
    </location>
</feature>
<evidence type="ECO:0000313" key="4">
    <source>
        <dbReference type="Proteomes" id="UP000008810"/>
    </source>
</evidence>
<evidence type="ECO:0000313" key="3">
    <source>
        <dbReference type="EnsemblPlants" id="PNT66442"/>
    </source>
</evidence>
<feature type="compositionally biased region" description="Basic and acidic residues" evidence="1">
    <location>
        <begin position="321"/>
        <end position="335"/>
    </location>
</feature>